<evidence type="ECO:0000256" key="6">
    <source>
        <dbReference type="RuleBase" id="RU361157"/>
    </source>
</evidence>
<keyword evidence="6" id="KW-0813">Transport</keyword>
<reference evidence="8 9" key="1">
    <citation type="submission" date="2021-08" db="EMBL/GenBank/DDBJ databases">
        <title>Whole genome sequence of novel Actinomyces species strain MAS-1.</title>
        <authorList>
            <person name="Saito M."/>
            <person name="Kuwahara N."/>
            <person name="Takizawa T."/>
            <person name="Gotouda H."/>
            <person name="Ochiai T."/>
        </authorList>
    </citation>
    <scope>NUCLEOTIDE SEQUENCE [LARGE SCALE GENOMIC DNA]</scope>
    <source>
        <strain evidence="8 9">MAS-1</strain>
    </source>
</reference>
<evidence type="ECO:0000256" key="3">
    <source>
        <dbReference type="ARBA" id="ARBA00022989"/>
    </source>
</evidence>
<dbReference type="EMBL" id="AP025017">
    <property type="protein sequence ID" value="BDA63544.1"/>
    <property type="molecule type" value="Genomic_DNA"/>
</dbReference>
<dbReference type="InterPro" id="IPR047817">
    <property type="entry name" value="ABC2_TM_bact-type"/>
</dbReference>
<dbReference type="PANTHER" id="PTHR43027">
    <property type="entry name" value="DOXORUBICIN RESISTANCE ABC TRANSPORTER PERMEASE PROTEIN DRRC-RELATED"/>
    <property type="match status" value="1"/>
</dbReference>
<organism evidence="8 9">
    <name type="scientific">Actinomyces capricornis</name>
    <dbReference type="NCBI Taxonomy" id="2755559"/>
    <lineage>
        <taxon>Bacteria</taxon>
        <taxon>Bacillati</taxon>
        <taxon>Actinomycetota</taxon>
        <taxon>Actinomycetes</taxon>
        <taxon>Actinomycetales</taxon>
        <taxon>Actinomycetaceae</taxon>
        <taxon>Actinomyces</taxon>
    </lineage>
</organism>
<dbReference type="InterPro" id="IPR052902">
    <property type="entry name" value="ABC-2_transporter"/>
</dbReference>
<evidence type="ECO:0000313" key="8">
    <source>
        <dbReference type="EMBL" id="BDA63544.1"/>
    </source>
</evidence>
<feature type="domain" description="ABC transmembrane type-2" evidence="7">
    <location>
        <begin position="20"/>
        <end position="247"/>
    </location>
</feature>
<proteinExistence type="inferred from homology"/>
<dbReference type="InterPro" id="IPR000412">
    <property type="entry name" value="ABC_2_transport"/>
</dbReference>
<dbReference type="PANTHER" id="PTHR43027:SF2">
    <property type="entry name" value="TRANSPORT PERMEASE PROTEIN"/>
    <property type="match status" value="1"/>
</dbReference>
<feature type="transmembrane region" description="Helical" evidence="6">
    <location>
        <begin position="169"/>
        <end position="188"/>
    </location>
</feature>
<dbReference type="PROSITE" id="PS51012">
    <property type="entry name" value="ABC_TM2"/>
    <property type="match status" value="1"/>
</dbReference>
<evidence type="ECO:0000256" key="4">
    <source>
        <dbReference type="ARBA" id="ARBA00023136"/>
    </source>
</evidence>
<feature type="transmembrane region" description="Helical" evidence="6">
    <location>
        <begin position="56"/>
        <end position="77"/>
    </location>
</feature>
<name>A0ABM7U824_9ACTO</name>
<evidence type="ECO:0000256" key="5">
    <source>
        <dbReference type="ARBA" id="ARBA00023251"/>
    </source>
</evidence>
<keyword evidence="5" id="KW-0046">Antibiotic resistance</keyword>
<feature type="transmembrane region" description="Helical" evidence="6">
    <location>
        <begin position="222"/>
        <end position="244"/>
    </location>
</feature>
<dbReference type="InterPro" id="IPR013525">
    <property type="entry name" value="ABC2_TM"/>
</dbReference>
<gene>
    <name evidence="8" type="ORF">MANAM107_03780</name>
</gene>
<evidence type="ECO:0000256" key="1">
    <source>
        <dbReference type="ARBA" id="ARBA00004141"/>
    </source>
</evidence>
<dbReference type="Pfam" id="PF01061">
    <property type="entry name" value="ABC2_membrane"/>
    <property type="match status" value="1"/>
</dbReference>
<comment type="similarity">
    <text evidence="6">Belongs to the ABC-2 integral membrane protein family.</text>
</comment>
<feature type="transmembrane region" description="Helical" evidence="6">
    <location>
        <begin position="136"/>
        <end position="157"/>
    </location>
</feature>
<comment type="subcellular location">
    <subcellularLocation>
        <location evidence="6">Cell membrane</location>
        <topology evidence="6">Multi-pass membrane protein</topology>
    </subcellularLocation>
    <subcellularLocation>
        <location evidence="1">Membrane</location>
        <topology evidence="1">Multi-pass membrane protein</topology>
    </subcellularLocation>
</comment>
<protein>
    <recommendedName>
        <fullName evidence="6">Transport permease protein</fullName>
    </recommendedName>
</protein>
<keyword evidence="6" id="KW-1003">Cell membrane</keyword>
<dbReference type="Proteomes" id="UP000824496">
    <property type="component" value="Chromosome"/>
</dbReference>
<evidence type="ECO:0000313" key="9">
    <source>
        <dbReference type="Proteomes" id="UP000824496"/>
    </source>
</evidence>
<feature type="transmembrane region" description="Helical" evidence="6">
    <location>
        <begin position="98"/>
        <end position="124"/>
    </location>
</feature>
<accession>A0ABM7U824</accession>
<dbReference type="PIRSF" id="PIRSF006648">
    <property type="entry name" value="DrrB"/>
    <property type="match status" value="1"/>
</dbReference>
<keyword evidence="3 6" id="KW-1133">Transmembrane helix</keyword>
<dbReference type="PRINTS" id="PR00164">
    <property type="entry name" value="ABC2TRNSPORT"/>
</dbReference>
<keyword evidence="9" id="KW-1185">Reference proteome</keyword>
<evidence type="ECO:0000259" key="7">
    <source>
        <dbReference type="PROSITE" id="PS51012"/>
    </source>
</evidence>
<dbReference type="RefSeq" id="WP_223910402.1">
    <property type="nucleotide sequence ID" value="NZ_AP025017.1"/>
</dbReference>
<keyword evidence="4 6" id="KW-0472">Membrane</keyword>
<keyword evidence="2 6" id="KW-0812">Transmembrane</keyword>
<evidence type="ECO:0000256" key="2">
    <source>
        <dbReference type="ARBA" id="ARBA00022692"/>
    </source>
</evidence>
<feature type="transmembrane region" description="Helical" evidence="6">
    <location>
        <begin position="20"/>
        <end position="41"/>
    </location>
</feature>
<sequence>MRTYRVLVVMLARSALREPVGLFFSLIFAPMLVIILGLFFGNDPTPQFGGQGFVDAVLPACSCLVVAMTGVLLLPVTQLQLRESGALARLRATPLRQGIYVAADLSVNFLISMAGVILALAAGMLGFGATLRGNPLLVVAAVALGLVAFLALGYTLAAVLPSSRAATGIGNGLFIVLMLSSGAFIPTAELPASVQRIMGYSPFYYLVDLVRGLWGGEPWSHYGPATAVLAGMAMILGALGARLFTWST</sequence>